<dbReference type="EMBL" id="LXQA010531843">
    <property type="protein sequence ID" value="MCI57597.1"/>
    <property type="molecule type" value="Genomic_DNA"/>
</dbReference>
<reference evidence="2 3" key="1">
    <citation type="journal article" date="2018" name="Front. Plant Sci.">
        <title>Red Clover (Trifolium pratense) and Zigzag Clover (T. medium) - A Picture of Genomic Similarities and Differences.</title>
        <authorList>
            <person name="Dluhosova J."/>
            <person name="Istvanek J."/>
            <person name="Nedelnik J."/>
            <person name="Repkova J."/>
        </authorList>
    </citation>
    <scope>NUCLEOTIDE SEQUENCE [LARGE SCALE GENOMIC DNA]</scope>
    <source>
        <strain evidence="3">cv. 10/8</strain>
        <tissue evidence="2">Leaf</tissue>
    </source>
</reference>
<organism evidence="2 3">
    <name type="scientific">Trifolium medium</name>
    <dbReference type="NCBI Taxonomy" id="97028"/>
    <lineage>
        <taxon>Eukaryota</taxon>
        <taxon>Viridiplantae</taxon>
        <taxon>Streptophyta</taxon>
        <taxon>Embryophyta</taxon>
        <taxon>Tracheophyta</taxon>
        <taxon>Spermatophyta</taxon>
        <taxon>Magnoliopsida</taxon>
        <taxon>eudicotyledons</taxon>
        <taxon>Gunneridae</taxon>
        <taxon>Pentapetalae</taxon>
        <taxon>rosids</taxon>
        <taxon>fabids</taxon>
        <taxon>Fabales</taxon>
        <taxon>Fabaceae</taxon>
        <taxon>Papilionoideae</taxon>
        <taxon>50 kb inversion clade</taxon>
        <taxon>NPAAA clade</taxon>
        <taxon>Hologalegina</taxon>
        <taxon>IRL clade</taxon>
        <taxon>Trifolieae</taxon>
        <taxon>Trifolium</taxon>
    </lineage>
</organism>
<dbReference type="GO" id="GO:0008270">
    <property type="term" value="F:zinc ion binding"/>
    <property type="evidence" value="ECO:0007669"/>
    <property type="project" value="InterPro"/>
</dbReference>
<feature type="region of interest" description="Disordered" evidence="1">
    <location>
        <begin position="1"/>
        <end position="22"/>
    </location>
</feature>
<dbReference type="SUPFAM" id="SSF57756">
    <property type="entry name" value="Retrovirus zinc finger-like domains"/>
    <property type="match status" value="1"/>
</dbReference>
<comment type="caution">
    <text evidence="2">The sequence shown here is derived from an EMBL/GenBank/DDBJ whole genome shotgun (WGS) entry which is preliminary data.</text>
</comment>
<proteinExistence type="predicted"/>
<protein>
    <submittedName>
        <fullName evidence="2">Uncharacterized protein</fullName>
    </submittedName>
</protein>
<keyword evidence="3" id="KW-1185">Reference proteome</keyword>
<dbReference type="InterPro" id="IPR036875">
    <property type="entry name" value="Znf_CCHC_sf"/>
</dbReference>
<dbReference type="AlphaFoldDB" id="A0A392TAY9"/>
<evidence type="ECO:0000313" key="2">
    <source>
        <dbReference type="EMBL" id="MCI57597.1"/>
    </source>
</evidence>
<accession>A0A392TAY9</accession>
<sequence length="89" mass="9844">SALASHYHGRGGRNGGRGGQRNIRCNYCFRYNHVEADCRTKAREQNRPPRVAAVAQPTITKDITVLADEYKEFLQFKAAHQPSSSAAVA</sequence>
<evidence type="ECO:0000256" key="1">
    <source>
        <dbReference type="SAM" id="MobiDB-lite"/>
    </source>
</evidence>
<feature type="non-terminal residue" evidence="2">
    <location>
        <position position="1"/>
    </location>
</feature>
<evidence type="ECO:0000313" key="3">
    <source>
        <dbReference type="Proteomes" id="UP000265520"/>
    </source>
</evidence>
<feature type="non-terminal residue" evidence="2">
    <location>
        <position position="89"/>
    </location>
</feature>
<name>A0A392TAY9_9FABA</name>
<dbReference type="Proteomes" id="UP000265520">
    <property type="component" value="Unassembled WGS sequence"/>
</dbReference>
<dbReference type="GO" id="GO:0003676">
    <property type="term" value="F:nucleic acid binding"/>
    <property type="evidence" value="ECO:0007669"/>
    <property type="project" value="InterPro"/>
</dbReference>